<evidence type="ECO:0000313" key="2">
    <source>
        <dbReference type="EMBL" id="CAI9768267.1"/>
    </source>
</evidence>
<keyword evidence="3" id="KW-1185">Reference proteome</keyword>
<organism evidence="2 3">
    <name type="scientific">Fraxinus pennsylvanica</name>
    <dbReference type="NCBI Taxonomy" id="56036"/>
    <lineage>
        <taxon>Eukaryota</taxon>
        <taxon>Viridiplantae</taxon>
        <taxon>Streptophyta</taxon>
        <taxon>Embryophyta</taxon>
        <taxon>Tracheophyta</taxon>
        <taxon>Spermatophyta</taxon>
        <taxon>Magnoliopsida</taxon>
        <taxon>eudicotyledons</taxon>
        <taxon>Gunneridae</taxon>
        <taxon>Pentapetalae</taxon>
        <taxon>asterids</taxon>
        <taxon>lamiids</taxon>
        <taxon>Lamiales</taxon>
        <taxon>Oleaceae</taxon>
        <taxon>Oleeae</taxon>
        <taxon>Fraxinus</taxon>
    </lineage>
</organism>
<reference evidence="2" key="1">
    <citation type="submission" date="2023-05" db="EMBL/GenBank/DDBJ databases">
        <authorList>
            <person name="Huff M."/>
        </authorList>
    </citation>
    <scope>NUCLEOTIDE SEQUENCE</scope>
</reference>
<proteinExistence type="predicted"/>
<dbReference type="AlphaFoldDB" id="A0AAD2DUV7"/>
<feature type="region of interest" description="Disordered" evidence="1">
    <location>
        <begin position="44"/>
        <end position="64"/>
    </location>
</feature>
<evidence type="ECO:0000313" key="3">
    <source>
        <dbReference type="Proteomes" id="UP000834106"/>
    </source>
</evidence>
<accession>A0AAD2DUV7</accession>
<gene>
    <name evidence="2" type="ORF">FPE_LOCUS15697</name>
</gene>
<protein>
    <submittedName>
        <fullName evidence="2">Uncharacterized protein</fullName>
    </submittedName>
</protein>
<dbReference type="Proteomes" id="UP000834106">
    <property type="component" value="Chromosome 9"/>
</dbReference>
<evidence type="ECO:0000256" key="1">
    <source>
        <dbReference type="SAM" id="MobiDB-lite"/>
    </source>
</evidence>
<dbReference type="EMBL" id="OU503044">
    <property type="protein sequence ID" value="CAI9768267.1"/>
    <property type="molecule type" value="Genomic_DNA"/>
</dbReference>
<name>A0AAD2DUV7_9LAMI</name>
<sequence length="323" mass="36508">MAKQNLKISQFCAAILFICFFIYQLSPATCRTLKGAFPGEENIMNSDKNVGREVPTASNDTKEIEQTSTEFHATRKIGEAAYGPLLMAMLPKGNFHVFSGREKGAFDHKNLSSLQIQVLHHPIRHHDRALVCGEFQDAAMRSPFWIVWEYMALNLVDSLDPSNILFKKSVYQNGTVYMISDYTAPYRCPYPLAYNIQNREGRFLKVPKKARKEVGHSKRSTAGIFKNSSKSIGFVILIDNVFTVWFLIDKKKGFMEAGFQKARESYGTDGDRSKGDRTNNGSRVEEVFGQGCGEWDNFYSYTSSLRPCLPDATKLSAQILKET</sequence>